<dbReference type="InterPro" id="IPR007881">
    <property type="entry name" value="UNC-50"/>
</dbReference>
<name>A0ABM1TMW0_LIMPO</name>
<keyword evidence="4 6" id="KW-1133">Transmembrane helix</keyword>
<protein>
    <submittedName>
        <fullName evidence="8">Protein unc-50 homolog</fullName>
    </submittedName>
</protein>
<evidence type="ECO:0000256" key="5">
    <source>
        <dbReference type="ARBA" id="ARBA00023136"/>
    </source>
</evidence>
<dbReference type="PANTHER" id="PTHR12841">
    <property type="entry name" value="PROTEIN UNC-50 HOMOLOG"/>
    <property type="match status" value="1"/>
</dbReference>
<evidence type="ECO:0000256" key="2">
    <source>
        <dbReference type="ARBA" id="ARBA00006293"/>
    </source>
</evidence>
<dbReference type="GeneID" id="106473004"/>
<feature type="transmembrane region" description="Helical" evidence="6">
    <location>
        <begin position="304"/>
        <end position="322"/>
    </location>
</feature>
<keyword evidence="7" id="KW-1185">Reference proteome</keyword>
<feature type="transmembrane region" description="Helical" evidence="6">
    <location>
        <begin position="342"/>
        <end position="363"/>
    </location>
</feature>
<dbReference type="Proteomes" id="UP000694941">
    <property type="component" value="Unplaced"/>
</dbReference>
<accession>A0ABM1TMW0</accession>
<reference evidence="8" key="1">
    <citation type="submission" date="2025-08" db="UniProtKB">
        <authorList>
            <consortium name="RefSeq"/>
        </authorList>
    </citation>
    <scope>IDENTIFICATION</scope>
    <source>
        <tissue evidence="8">Muscle</tissue>
    </source>
</reference>
<dbReference type="Pfam" id="PF05216">
    <property type="entry name" value="UNC-50"/>
    <property type="match status" value="1"/>
</dbReference>
<evidence type="ECO:0000256" key="4">
    <source>
        <dbReference type="ARBA" id="ARBA00022989"/>
    </source>
</evidence>
<keyword evidence="3 6" id="KW-0812">Transmembrane</keyword>
<proteinExistence type="inferred from homology"/>
<evidence type="ECO:0000256" key="6">
    <source>
        <dbReference type="SAM" id="Phobius"/>
    </source>
</evidence>
<gene>
    <name evidence="8" type="primary">LOC106473004</name>
</gene>
<evidence type="ECO:0000256" key="1">
    <source>
        <dbReference type="ARBA" id="ARBA00004141"/>
    </source>
</evidence>
<evidence type="ECO:0000313" key="7">
    <source>
        <dbReference type="Proteomes" id="UP000694941"/>
    </source>
</evidence>
<comment type="similarity">
    <text evidence="2">Belongs to the unc-50 family.</text>
</comment>
<evidence type="ECO:0000313" key="8">
    <source>
        <dbReference type="RefSeq" id="XP_022257216.1"/>
    </source>
</evidence>
<organism evidence="7 8">
    <name type="scientific">Limulus polyphemus</name>
    <name type="common">Atlantic horseshoe crab</name>
    <dbReference type="NCBI Taxonomy" id="6850"/>
    <lineage>
        <taxon>Eukaryota</taxon>
        <taxon>Metazoa</taxon>
        <taxon>Ecdysozoa</taxon>
        <taxon>Arthropoda</taxon>
        <taxon>Chelicerata</taxon>
        <taxon>Merostomata</taxon>
        <taxon>Xiphosura</taxon>
        <taxon>Limulidae</taxon>
        <taxon>Limulus</taxon>
    </lineage>
</organism>
<evidence type="ECO:0000256" key="3">
    <source>
        <dbReference type="ARBA" id="ARBA00022692"/>
    </source>
</evidence>
<sequence>MISFTQAEGSSDLLAILLLLEDLDQDDVDLNGFSSPSSVVQACSQEVEAPRPQSPFFDSISYICCVLSLSPMSFDPAAPSSEFLSFSLSPDIGAHDKCFVDQLHALVKHGRQCPLTITIFLAIWLCEKSRYKFIQASRCISRGNEVCTERDIKIFLYRKQTKDQFARDDPAFLVLLSVWLIVSRIPYVTKWWHIKDRRRAYKKKASARYSISWSLSTCLVLLTSVAVRSKDVGLLCSCCNVLRFFSNHYLRKSTCQELDVEWGYAFDVHLNAFFPLLIILHFFQLFFYHVLIRHDWFISRLFGNTLWFIAVGYYIYITFLGYSALPILKKTRLFLYPMTVTFFLYLLTLICGWNLCHLLINFYHYRVM</sequence>
<feature type="transmembrane region" description="Helical" evidence="6">
    <location>
        <begin position="272"/>
        <end position="292"/>
    </location>
</feature>
<keyword evidence="5 6" id="KW-0472">Membrane</keyword>
<dbReference type="RefSeq" id="XP_022257216.1">
    <property type="nucleotide sequence ID" value="XM_022401508.1"/>
</dbReference>
<feature type="transmembrane region" description="Helical" evidence="6">
    <location>
        <begin position="170"/>
        <end position="188"/>
    </location>
</feature>
<comment type="subcellular location">
    <subcellularLocation>
        <location evidence="1">Membrane</location>
        <topology evidence="1">Multi-pass membrane protein</topology>
    </subcellularLocation>
</comment>
<dbReference type="PANTHER" id="PTHR12841:SF6">
    <property type="entry name" value="PROTEIN UNC-50 HOMOLOG"/>
    <property type="match status" value="1"/>
</dbReference>
<feature type="transmembrane region" description="Helical" evidence="6">
    <location>
        <begin position="209"/>
        <end position="227"/>
    </location>
</feature>